<gene>
    <name evidence="1" type="ORF">M513_10872</name>
    <name evidence="2" type="ORF">M514_10872</name>
</gene>
<organism evidence="2">
    <name type="scientific">Trichuris suis</name>
    <name type="common">pig whipworm</name>
    <dbReference type="NCBI Taxonomy" id="68888"/>
    <lineage>
        <taxon>Eukaryota</taxon>
        <taxon>Metazoa</taxon>
        <taxon>Ecdysozoa</taxon>
        <taxon>Nematoda</taxon>
        <taxon>Enoplea</taxon>
        <taxon>Dorylaimia</taxon>
        <taxon>Trichinellida</taxon>
        <taxon>Trichuridae</taxon>
        <taxon>Trichuris</taxon>
    </lineage>
</organism>
<dbReference type="Proteomes" id="UP000030764">
    <property type="component" value="Unassembled WGS sequence"/>
</dbReference>
<dbReference type="EMBL" id="KL367492">
    <property type="protein sequence ID" value="KFD69805.1"/>
    <property type="molecule type" value="Genomic_DNA"/>
</dbReference>
<evidence type="ECO:0000313" key="1">
    <source>
        <dbReference type="EMBL" id="KFD48229.1"/>
    </source>
</evidence>
<proteinExistence type="predicted"/>
<dbReference type="AlphaFoldDB" id="A0A085NK09"/>
<sequence length="132" mass="15155">MMFMSTTVARRLKTPSFYTEECLDSKEQKLNSVTSYSTLPLRLENNWSNENFISSCYFVYSFYESRTDASAVEMVGHRQFTASGLKEIWRHCLNNAAVTTCELVEALYVNEVNLNCKGEDPKLRKVVTVLIT</sequence>
<evidence type="ECO:0000313" key="3">
    <source>
        <dbReference type="Proteomes" id="UP000030764"/>
    </source>
</evidence>
<accession>A0A085NK09</accession>
<reference evidence="2 3" key="1">
    <citation type="journal article" date="2014" name="Nat. Genet.">
        <title>Genome and transcriptome of the porcine whipworm Trichuris suis.</title>
        <authorList>
            <person name="Jex A.R."/>
            <person name="Nejsum P."/>
            <person name="Schwarz E.M."/>
            <person name="Hu L."/>
            <person name="Young N.D."/>
            <person name="Hall R.S."/>
            <person name="Korhonen P.K."/>
            <person name="Liao S."/>
            <person name="Thamsborg S."/>
            <person name="Xia J."/>
            <person name="Xu P."/>
            <person name="Wang S."/>
            <person name="Scheerlinck J.P."/>
            <person name="Hofmann A."/>
            <person name="Sternberg P.W."/>
            <person name="Wang J."/>
            <person name="Gasser R.B."/>
        </authorList>
    </citation>
    <scope>NUCLEOTIDE SEQUENCE [LARGE SCALE GENOMIC DNA]</scope>
    <source>
        <strain evidence="2">DCEP-RM93F</strain>
        <strain evidence="1">DCEP-RM93M</strain>
    </source>
</reference>
<keyword evidence="3" id="KW-1185">Reference proteome</keyword>
<name>A0A085NK09_9BILA</name>
<dbReference type="EMBL" id="KL363299">
    <property type="protein sequence ID" value="KFD48229.1"/>
    <property type="molecule type" value="Genomic_DNA"/>
</dbReference>
<evidence type="ECO:0000313" key="2">
    <source>
        <dbReference type="EMBL" id="KFD69805.1"/>
    </source>
</evidence>
<protein>
    <submittedName>
        <fullName evidence="2">Uncharacterized protein</fullName>
    </submittedName>
</protein>
<dbReference type="Proteomes" id="UP000030758">
    <property type="component" value="Unassembled WGS sequence"/>
</dbReference>